<evidence type="ECO:0000313" key="7">
    <source>
        <dbReference type="EMBL" id="KAK8772464.1"/>
    </source>
</evidence>
<reference evidence="8 9" key="1">
    <citation type="journal article" date="2023" name="Arcadia Sci">
        <title>De novo assembly of a long-read Amblyomma americanum tick genome.</title>
        <authorList>
            <person name="Chou S."/>
            <person name="Poskanzer K.E."/>
            <person name="Rollins M."/>
            <person name="Thuy-Boun P.S."/>
        </authorList>
    </citation>
    <scope>NUCLEOTIDE SEQUENCE [LARGE SCALE GENOMIC DNA]</scope>
    <source>
        <strain evidence="8">F_SG_1</strain>
        <tissue evidence="8">Salivary glands</tissue>
    </source>
</reference>
<gene>
    <name evidence="8" type="ORF">V5799_021010</name>
    <name evidence="7" type="ORF">V5799_024292</name>
</gene>
<evidence type="ECO:0000256" key="5">
    <source>
        <dbReference type="ARBA" id="ARBA00023180"/>
    </source>
</evidence>
<keyword evidence="4" id="KW-0106">Calcium</keyword>
<keyword evidence="3" id="KW-0479">Metal-binding</keyword>
<dbReference type="Proteomes" id="UP001321473">
    <property type="component" value="Unassembled WGS sequence"/>
</dbReference>
<evidence type="ECO:0000313" key="9">
    <source>
        <dbReference type="Proteomes" id="UP001321473"/>
    </source>
</evidence>
<keyword evidence="9" id="KW-1185">Reference proteome</keyword>
<evidence type="ECO:0000256" key="2">
    <source>
        <dbReference type="ARBA" id="ARBA00008779"/>
    </source>
</evidence>
<reference evidence="8" key="2">
    <citation type="submission" date="2023-03" db="EMBL/GenBank/DDBJ databases">
        <authorList>
            <person name="Thuy-Boun P."/>
        </authorList>
    </citation>
    <scope>NUCLEOTIDE SEQUENCE</scope>
    <source>
        <strain evidence="8">F_SG_1</strain>
        <tissue evidence="8">Salivary glands</tissue>
    </source>
</reference>
<feature type="domain" description="Sulfatase N-terminal" evidence="6">
    <location>
        <begin position="3"/>
        <end position="99"/>
    </location>
</feature>
<dbReference type="PANTHER" id="PTHR10342">
    <property type="entry name" value="ARYLSULFATASE"/>
    <property type="match status" value="1"/>
</dbReference>
<dbReference type="EMBL" id="JARKHS020018275">
    <property type="protein sequence ID" value="KAK8772464.1"/>
    <property type="molecule type" value="Genomic_DNA"/>
</dbReference>
<dbReference type="InterPro" id="IPR017850">
    <property type="entry name" value="Alkaline_phosphatase_core_sf"/>
</dbReference>
<accession>A0AAQ4FPN2</accession>
<evidence type="ECO:0000256" key="1">
    <source>
        <dbReference type="ARBA" id="ARBA00001913"/>
    </source>
</evidence>
<comment type="similarity">
    <text evidence="2">Belongs to the sulfatase family.</text>
</comment>
<name>A0AAQ4FPN2_AMBAM</name>
<proteinExistence type="inferred from homology"/>
<dbReference type="InterPro" id="IPR047115">
    <property type="entry name" value="ARSB"/>
</dbReference>
<protein>
    <recommendedName>
        <fullName evidence="6">Sulfatase N-terminal domain-containing protein</fullName>
    </recommendedName>
</protein>
<comment type="cofactor">
    <cofactor evidence="1">
        <name>Ca(2+)</name>
        <dbReference type="ChEBI" id="CHEBI:29108"/>
    </cofactor>
</comment>
<evidence type="ECO:0000256" key="3">
    <source>
        <dbReference type="ARBA" id="ARBA00022723"/>
    </source>
</evidence>
<dbReference type="GO" id="GO:0046872">
    <property type="term" value="F:metal ion binding"/>
    <property type="evidence" value="ECO:0007669"/>
    <property type="project" value="UniProtKB-KW"/>
</dbReference>
<dbReference type="Gene3D" id="3.40.720.10">
    <property type="entry name" value="Alkaline Phosphatase, subunit A"/>
    <property type="match status" value="1"/>
</dbReference>
<evidence type="ECO:0000256" key="4">
    <source>
        <dbReference type="ARBA" id="ARBA00022837"/>
    </source>
</evidence>
<reference evidence="8" key="3">
    <citation type="submission" date="2024-02" db="EMBL/GenBank/DDBJ databases">
        <authorList>
            <person name="Mcdaniel E.A."/>
            <person name="Celebi F.M."/>
            <person name="Reiter T."/>
            <person name="Weiss E.C."/>
            <person name="Chou S."/>
        </authorList>
    </citation>
    <scope>NUCLEOTIDE SEQUENCE</scope>
    <source>
        <strain evidence="8">F_SG_1</strain>
        <tissue evidence="8">Salivary glands</tissue>
    </source>
</reference>
<dbReference type="SUPFAM" id="SSF53649">
    <property type="entry name" value="Alkaline phosphatase-like"/>
    <property type="match status" value="1"/>
</dbReference>
<dbReference type="EMBL" id="JARKHS020000023">
    <property type="protein sequence ID" value="KAK8789214.1"/>
    <property type="molecule type" value="Genomic_DNA"/>
</dbReference>
<keyword evidence="5" id="KW-0325">Glycoprotein</keyword>
<dbReference type="PANTHER" id="PTHR10342:SF273">
    <property type="entry name" value="RE14504P"/>
    <property type="match status" value="1"/>
</dbReference>
<sequence length="99" mass="10310">MVDTLDDSVGAVVEALQEAGMLNNTVLVFSSDNGGAPWGTHASRGCNWPLRGSKGSLWEGAARAAAFLWSPLLEAGGGRLSQQLVHVADWLPTLYSAAG</sequence>
<dbReference type="AlphaFoldDB" id="A0AAQ4FPN2"/>
<comment type="caution">
    <text evidence="8">The sequence shown here is derived from an EMBL/GenBank/DDBJ whole genome shotgun (WGS) entry which is preliminary data.</text>
</comment>
<dbReference type="InterPro" id="IPR000917">
    <property type="entry name" value="Sulfatase_N"/>
</dbReference>
<evidence type="ECO:0000259" key="6">
    <source>
        <dbReference type="Pfam" id="PF00884"/>
    </source>
</evidence>
<organism evidence="8 9">
    <name type="scientific">Amblyomma americanum</name>
    <name type="common">Lone star tick</name>
    <dbReference type="NCBI Taxonomy" id="6943"/>
    <lineage>
        <taxon>Eukaryota</taxon>
        <taxon>Metazoa</taxon>
        <taxon>Ecdysozoa</taxon>
        <taxon>Arthropoda</taxon>
        <taxon>Chelicerata</taxon>
        <taxon>Arachnida</taxon>
        <taxon>Acari</taxon>
        <taxon>Parasitiformes</taxon>
        <taxon>Ixodida</taxon>
        <taxon>Ixodoidea</taxon>
        <taxon>Ixodidae</taxon>
        <taxon>Amblyomminae</taxon>
        <taxon>Amblyomma</taxon>
    </lineage>
</organism>
<evidence type="ECO:0000313" key="8">
    <source>
        <dbReference type="EMBL" id="KAK8789214.1"/>
    </source>
</evidence>
<dbReference type="Pfam" id="PF00884">
    <property type="entry name" value="Sulfatase"/>
    <property type="match status" value="1"/>
</dbReference>
<dbReference type="GO" id="GO:0008484">
    <property type="term" value="F:sulfuric ester hydrolase activity"/>
    <property type="evidence" value="ECO:0007669"/>
    <property type="project" value="InterPro"/>
</dbReference>